<reference evidence="10" key="1">
    <citation type="journal article" date="2013" name="Genome Announc.">
        <title>Draft genome sequence of Pseudozyma brasiliensis sp. nov. strain GHG001, a high producer of endo-1,4-xylanase isolated from an insect pest of sugarcane.</title>
        <authorList>
            <person name="Oliveira J.V.D.C."/>
            <person name="dos Santos R.A.C."/>
            <person name="Borges T.A."/>
            <person name="Riano-Pachon D.M."/>
            <person name="Goldman G.H."/>
        </authorList>
    </citation>
    <scope>NUCLEOTIDE SEQUENCE [LARGE SCALE GENOMIC DNA]</scope>
    <source>
        <strain evidence="10">GHG001</strain>
    </source>
</reference>
<feature type="region of interest" description="Disordered" evidence="7">
    <location>
        <begin position="1"/>
        <end position="122"/>
    </location>
</feature>
<evidence type="ECO:0000256" key="6">
    <source>
        <dbReference type="PIRSR" id="PIRSR613078-2"/>
    </source>
</evidence>
<dbReference type="SUPFAM" id="SSF52540">
    <property type="entry name" value="P-loop containing nucleoside triphosphate hydrolases"/>
    <property type="match status" value="1"/>
</dbReference>
<dbReference type="Pfam" id="PF00300">
    <property type="entry name" value="His_Phos_1"/>
    <property type="match status" value="1"/>
</dbReference>
<feature type="compositionally biased region" description="Polar residues" evidence="7">
    <location>
        <begin position="174"/>
        <end position="192"/>
    </location>
</feature>
<feature type="compositionally biased region" description="Polar residues" evidence="7">
    <location>
        <begin position="1"/>
        <end position="15"/>
    </location>
</feature>
<evidence type="ECO:0000256" key="4">
    <source>
        <dbReference type="ARBA" id="ARBA00022801"/>
    </source>
</evidence>
<dbReference type="InterPro" id="IPR029033">
    <property type="entry name" value="His_PPase_superfam"/>
</dbReference>
<dbReference type="PANTHER" id="PTHR10606">
    <property type="entry name" value="6-PHOSPHOFRUCTO-2-KINASE/FRUCTOSE-2,6-BISPHOSPHATASE"/>
    <property type="match status" value="1"/>
</dbReference>
<dbReference type="FunFam" id="3.40.50.300:FF:000644">
    <property type="entry name" value="GpmB, Fructose-2,6-bisphosphatase"/>
    <property type="match status" value="1"/>
</dbReference>
<evidence type="ECO:0000259" key="8">
    <source>
        <dbReference type="Pfam" id="PF01591"/>
    </source>
</evidence>
<dbReference type="SUPFAM" id="SSF53254">
    <property type="entry name" value="Phosphoglycerate mutase-like"/>
    <property type="match status" value="1"/>
</dbReference>
<organism evidence="9 10">
    <name type="scientific">Kalmanozyma brasiliensis (strain GHG001)</name>
    <name type="common">Yeast</name>
    <name type="synonym">Pseudozyma brasiliensis</name>
    <dbReference type="NCBI Taxonomy" id="1365824"/>
    <lineage>
        <taxon>Eukaryota</taxon>
        <taxon>Fungi</taxon>
        <taxon>Dikarya</taxon>
        <taxon>Basidiomycota</taxon>
        <taxon>Ustilaginomycotina</taxon>
        <taxon>Ustilaginomycetes</taxon>
        <taxon>Ustilaginales</taxon>
        <taxon>Ustilaginaceae</taxon>
        <taxon>Kalmanozyma</taxon>
    </lineage>
</organism>
<feature type="domain" description="6-phosphofructo-2-kinase" evidence="8">
    <location>
        <begin position="290"/>
        <end position="514"/>
    </location>
</feature>
<evidence type="ECO:0000313" key="9">
    <source>
        <dbReference type="EMBL" id="EST05569.1"/>
    </source>
</evidence>
<sequence>MSQNPVDIPPNSSSGDGADQSAIDSSGSSPVMPHAIMHHRHLSGGPGVGPGTASPGRYSVTQAQQLASRMAEQAQKETTSSSKQQDLSRSSSVRASRKLSGGTPGFSTASPRHFSQSRPAPFPQANQREAFDVAVASSNLASSSDGLQALLRDHPELVSSSLAAAAGPNLAMTGTYSTRSGSHAGSKSNSVPGTPFEGPDQANQQGPMLAMGGSLSNSFHQSQAQQHHGVTSPQHDNGRGRILKDAPEVGEGGPSGSHSGLGTALGLGHGMRTGVTTPNLGAAGARPDYSGAKIVVCMVGLPARGKSYVANRVLKYLRWLEYDVKVFNVGQLRRALARAKFNSSGVKEDHGANFFDPSNPSAYKLRSQMAEECLEQLIGWLKRGGNVGIHDATNSTQARRKEIADRIAKEPDLKLVFLESICTDPNVIDKNIAVKVSSGDPDYAGMTPEAAKADFLERIRHYEETYEPVNGDGSEAHYSYVKVTDIGKSVTINRIQGYLESRIAFYLMNLHLTPRNIFFSRHGESQYNVEGKIGGDSDLSPRGWMYAKALPQLIKDNIGDAPLTVWHSTLRRTGQTASELPYPKLAWKSLDELDAGVCDAMTYEEIEKYYPEDYANRDDDKFNYRYRGGESYRDVVVRLEPIIMELERQENILIIGHQAIIRCLYAYFHALSQEDLPYIKIPLHTVIQLTPKAYGCDEKRFQLPIEAVDTHRPKPLRSDLDDHPPTPPMDPLEEAATSAPPSQVKPNVEVA</sequence>
<dbReference type="STRING" id="1365824.V5EU40"/>
<dbReference type="FunFam" id="3.40.50.1240:FF:000005">
    <property type="entry name" value="GpmB, Fructose-2,6-bisphosphatase"/>
    <property type="match status" value="1"/>
</dbReference>
<dbReference type="InterPro" id="IPR013079">
    <property type="entry name" value="6Phosfructo_kin"/>
</dbReference>
<dbReference type="PANTHER" id="PTHR10606:SF44">
    <property type="entry name" value="6-PHOSPHOFRUCTO 2-KINASE_FRUCTOSE 2,6-BISPHOSPHATASE LONG FORM"/>
    <property type="match status" value="1"/>
</dbReference>
<dbReference type="AlphaFoldDB" id="V5EU40"/>
<feature type="binding site" evidence="6">
    <location>
        <begin position="521"/>
        <end position="528"/>
    </location>
    <ligand>
        <name>substrate</name>
    </ligand>
</feature>
<dbReference type="GO" id="GO:0004331">
    <property type="term" value="F:fructose-2,6-bisphosphate 2-phosphatase activity"/>
    <property type="evidence" value="ECO:0007669"/>
    <property type="project" value="UniProtKB-EC"/>
</dbReference>
<evidence type="ECO:0000256" key="1">
    <source>
        <dbReference type="ARBA" id="ARBA00008408"/>
    </source>
</evidence>
<dbReference type="PRINTS" id="PR00991">
    <property type="entry name" value="6PFRUCTKNASE"/>
</dbReference>
<dbReference type="GO" id="GO:0005524">
    <property type="term" value="F:ATP binding"/>
    <property type="evidence" value="ECO:0007669"/>
    <property type="project" value="UniProtKB-KW"/>
</dbReference>
<dbReference type="RefSeq" id="XP_016290558.1">
    <property type="nucleotide sequence ID" value="XM_016438694.1"/>
</dbReference>
<dbReference type="GO" id="GO:0006003">
    <property type="term" value="P:fructose 2,6-bisphosphate metabolic process"/>
    <property type="evidence" value="ECO:0007669"/>
    <property type="project" value="InterPro"/>
</dbReference>
<dbReference type="CDD" id="cd07067">
    <property type="entry name" value="HP_PGM_like"/>
    <property type="match status" value="1"/>
</dbReference>
<dbReference type="GO" id="GO:0003873">
    <property type="term" value="F:6-phosphofructo-2-kinase activity"/>
    <property type="evidence" value="ECO:0007669"/>
    <property type="project" value="InterPro"/>
</dbReference>
<keyword evidence="5" id="KW-0067">ATP-binding</keyword>
<dbReference type="GeneID" id="27421390"/>
<feature type="compositionally biased region" description="Low complexity" evidence="7">
    <location>
        <begin position="80"/>
        <end position="92"/>
    </location>
</feature>
<keyword evidence="4" id="KW-0378">Hydrolase</keyword>
<dbReference type="EC" id="3.1.3.46" evidence="2"/>
<evidence type="ECO:0000256" key="3">
    <source>
        <dbReference type="ARBA" id="ARBA00022741"/>
    </source>
</evidence>
<dbReference type="Gene3D" id="3.40.50.300">
    <property type="entry name" value="P-loop containing nucleotide triphosphate hydrolases"/>
    <property type="match status" value="1"/>
</dbReference>
<gene>
    <name evidence="9" type="ORF">PSEUBRA_SCAF5g02409</name>
</gene>
<dbReference type="InterPro" id="IPR013078">
    <property type="entry name" value="His_Pase_superF_clade-1"/>
</dbReference>
<feature type="compositionally biased region" description="Basic and acidic residues" evidence="7">
    <location>
        <begin position="708"/>
        <end position="724"/>
    </location>
</feature>
<dbReference type="EMBL" id="KI545891">
    <property type="protein sequence ID" value="EST05569.1"/>
    <property type="molecule type" value="Genomic_DNA"/>
</dbReference>
<dbReference type="InterPro" id="IPR027417">
    <property type="entry name" value="P-loop_NTPase"/>
</dbReference>
<dbReference type="Pfam" id="PF01591">
    <property type="entry name" value="6PF2K"/>
    <property type="match status" value="1"/>
</dbReference>
<evidence type="ECO:0000256" key="2">
    <source>
        <dbReference type="ARBA" id="ARBA00013067"/>
    </source>
</evidence>
<dbReference type="Gene3D" id="3.40.50.1240">
    <property type="entry name" value="Phosphoglycerate mutase-like"/>
    <property type="match status" value="1"/>
</dbReference>
<name>V5EU40_KALBG</name>
<feature type="region of interest" description="Disordered" evidence="7">
    <location>
        <begin position="174"/>
        <end position="266"/>
    </location>
</feature>
<accession>V5EU40</accession>
<comment type="similarity">
    <text evidence="1">In the C-terminal section; belongs to the phosphoglycerate mutase family.</text>
</comment>
<feature type="binding site" evidence="6">
    <location>
        <position position="572"/>
    </location>
    <ligand>
        <name>substrate</name>
    </ligand>
</feature>
<dbReference type="Proteomes" id="UP000019377">
    <property type="component" value="Unassembled WGS sequence"/>
</dbReference>
<protein>
    <recommendedName>
        <fullName evidence="2">fructose-2,6-bisphosphate 2-phosphatase</fullName>
        <ecNumber evidence="2">3.1.3.46</ecNumber>
    </recommendedName>
</protein>
<dbReference type="InterPro" id="IPR003094">
    <property type="entry name" value="6Pfruct_kin"/>
</dbReference>
<feature type="compositionally biased region" description="Basic and acidic residues" evidence="7">
    <location>
        <begin position="236"/>
        <end position="247"/>
    </location>
</feature>
<dbReference type="GO" id="GO:0006000">
    <property type="term" value="P:fructose metabolic process"/>
    <property type="evidence" value="ECO:0007669"/>
    <property type="project" value="InterPro"/>
</dbReference>
<dbReference type="OMA" id="SQMAEEC"/>
<dbReference type="HOGENOM" id="CLU_006383_4_0_1"/>
<dbReference type="GO" id="GO:0005829">
    <property type="term" value="C:cytosol"/>
    <property type="evidence" value="ECO:0007669"/>
    <property type="project" value="TreeGrafter"/>
</dbReference>
<dbReference type="OrthoDB" id="267323at2759"/>
<proteinExistence type="inferred from homology"/>
<evidence type="ECO:0000313" key="10">
    <source>
        <dbReference type="Proteomes" id="UP000019377"/>
    </source>
</evidence>
<dbReference type="eggNOG" id="KOG0234">
    <property type="taxonomic scope" value="Eukaryota"/>
</dbReference>
<feature type="compositionally biased region" description="Polar residues" evidence="7">
    <location>
        <begin position="105"/>
        <end position="118"/>
    </location>
</feature>
<dbReference type="SMART" id="SM00855">
    <property type="entry name" value="PGAM"/>
    <property type="match status" value="1"/>
</dbReference>
<feature type="region of interest" description="Disordered" evidence="7">
    <location>
        <begin position="707"/>
        <end position="751"/>
    </location>
</feature>
<feature type="compositionally biased region" description="Polar residues" evidence="7">
    <location>
        <begin position="214"/>
        <end position="235"/>
    </location>
</feature>
<keyword evidence="3" id="KW-0547">Nucleotide-binding</keyword>
<evidence type="ECO:0000256" key="5">
    <source>
        <dbReference type="ARBA" id="ARBA00022840"/>
    </source>
</evidence>
<keyword evidence="10" id="KW-1185">Reference proteome</keyword>
<evidence type="ECO:0000256" key="7">
    <source>
        <dbReference type="SAM" id="MobiDB-lite"/>
    </source>
</evidence>